<organism evidence="7 8">
    <name type="scientific">Imhoffiella purpurea</name>
    <dbReference type="NCBI Taxonomy" id="1249627"/>
    <lineage>
        <taxon>Bacteria</taxon>
        <taxon>Pseudomonadati</taxon>
        <taxon>Pseudomonadota</taxon>
        <taxon>Gammaproteobacteria</taxon>
        <taxon>Chromatiales</taxon>
        <taxon>Chromatiaceae</taxon>
        <taxon>Imhoffiella</taxon>
    </lineage>
</organism>
<dbReference type="eggNOG" id="COG1615">
    <property type="taxonomic scope" value="Bacteria"/>
</dbReference>
<evidence type="ECO:0000313" key="8">
    <source>
        <dbReference type="Proteomes" id="UP000019460"/>
    </source>
</evidence>
<reference evidence="7 8" key="1">
    <citation type="submission" date="2012-11" db="EMBL/GenBank/DDBJ databases">
        <title>Genome assembly of Thiorhodococcus sp. AK35.</title>
        <authorList>
            <person name="Nupur N."/>
            <person name="Khatri I."/>
            <person name="Subramanian S."/>
            <person name="Pinnaka A."/>
        </authorList>
    </citation>
    <scope>NUCLEOTIDE SEQUENCE [LARGE SCALE GENOMIC DNA]</scope>
    <source>
        <strain evidence="7 8">AK35</strain>
    </source>
</reference>
<feature type="transmembrane region" description="Helical" evidence="5">
    <location>
        <begin position="53"/>
        <end position="76"/>
    </location>
</feature>
<keyword evidence="8" id="KW-1185">Reference proteome</keyword>
<sequence length="890" mass="102158">MRKPAKAILILLSALLATALIGLALGYFFNRFIVDLWWFKSLGYEPYFWSRLIYRYLVFGLAAALFFAIFFLNFWIGAKYLGARHPLLKEEGPKRRAYRRIYDKFQQRSLLFYLPLTLGLAILLSLPLYAHWESALLYLTAPSAGISDPVYGKDVSYYLFSLPIYLLLFRELLLSFGIVLLGLLALYWLEMRALPKPTHRWRRGARIHLGLIVFLTFLTGAWYFALQADLLLYTDKHLPVFFGPGYLEMTVTLPLIVASMAMLLIVGVVFIYFVNTGKGAKTLLVSILALFAIIGIRHLPATTDLMQEFVVTPNEIAVQKPYIAHNIEATLDAYGLQDVERREYPIREGSWDLTTPEVQIGLRNAPIWDEKTLLKVYRELQEIRTYYRFDSVDVDRYSLRDDYMQVFLTPREIDLDRLPSSAQTWVNRWLKYTHGFGIAMTPAAQERSGPMTWIVKDIPPTSDYGLQTSQPAIYYGMRQNTPVIAPNDSREIDYATGNDVKLSDYQGSGGVPVDTLFRKMMFALYFQEKNILYTTQTNADSRLLFRRNVVERISHLTPFLMLDPDPYAVITPSGIYWIQDAYTYSSRYPYAAPHEVQLEHSSRRVNYIRNSVKIVVDAYNGSVDYYVTDRDDPIVSAYARIYPGLFEPFDAMPNALKRHVRYPKTLFDVQADVYATYHQTDPGTFYKQEDLWVLPQVHWRNRVETIDSYYLTLNLIDPERFEYNLFVPMNPKDKRNLRALMVAGCDGDNYGRIVTYDFPKGKLVYGPAQFDAVVKQDPDITQQFTLWNQEGSRAIRGRIIIVPVNGVISYIQGVFLEATTTASIPELARFIVSQGELAVMKDSLPESLNGLNERIEQVTNRPEPTQKLAPPTSSPRVTPPERLPQPTGDG</sequence>
<feature type="transmembrane region" description="Helical" evidence="5">
    <location>
        <begin position="164"/>
        <end position="189"/>
    </location>
</feature>
<dbReference type="Pfam" id="PF03699">
    <property type="entry name" value="UPF0182"/>
    <property type="match status" value="1"/>
</dbReference>
<dbReference type="STRING" id="1249627.D779_0452"/>
<dbReference type="EMBL" id="AONC01000013">
    <property type="protein sequence ID" value="EXJ16310.1"/>
    <property type="molecule type" value="Genomic_DNA"/>
</dbReference>
<dbReference type="GO" id="GO:0005886">
    <property type="term" value="C:plasma membrane"/>
    <property type="evidence" value="ECO:0007669"/>
    <property type="project" value="UniProtKB-SubCell"/>
</dbReference>
<evidence type="ECO:0000256" key="4">
    <source>
        <dbReference type="ARBA" id="ARBA00023136"/>
    </source>
</evidence>
<evidence type="ECO:0000256" key="3">
    <source>
        <dbReference type="ARBA" id="ARBA00022989"/>
    </source>
</evidence>
<dbReference type="PATRIC" id="fig|1249627.3.peg.1029"/>
<feature type="transmembrane region" description="Helical" evidence="5">
    <location>
        <begin position="110"/>
        <end position="130"/>
    </location>
</feature>
<keyword evidence="3 5" id="KW-1133">Transmembrane helix</keyword>
<dbReference type="PANTHER" id="PTHR39344">
    <property type="entry name" value="UPF0182 PROTEIN SLL1060"/>
    <property type="match status" value="1"/>
</dbReference>
<evidence type="ECO:0000256" key="1">
    <source>
        <dbReference type="ARBA" id="ARBA00022475"/>
    </source>
</evidence>
<keyword evidence="4 5" id="KW-0472">Membrane</keyword>
<accession>W9W164</accession>
<dbReference type="RefSeq" id="WP_043750353.1">
    <property type="nucleotide sequence ID" value="NZ_AONC01000013.1"/>
</dbReference>
<dbReference type="HAMAP" id="MF_01600">
    <property type="entry name" value="UPF0182"/>
    <property type="match status" value="1"/>
</dbReference>
<evidence type="ECO:0000256" key="2">
    <source>
        <dbReference type="ARBA" id="ARBA00022692"/>
    </source>
</evidence>
<dbReference type="PANTHER" id="PTHR39344:SF1">
    <property type="entry name" value="UPF0182 PROTEIN SLL1060"/>
    <property type="match status" value="1"/>
</dbReference>
<comment type="caution">
    <text evidence="5">Lacks conserved residue(s) required for the propagation of feature annotation.</text>
</comment>
<feature type="transmembrane region" description="Helical" evidence="5">
    <location>
        <begin position="253"/>
        <end position="275"/>
    </location>
</feature>
<comment type="caution">
    <text evidence="7">The sequence shown here is derived from an EMBL/GenBank/DDBJ whole genome shotgun (WGS) entry which is preliminary data.</text>
</comment>
<evidence type="ECO:0000256" key="6">
    <source>
        <dbReference type="SAM" id="MobiDB-lite"/>
    </source>
</evidence>
<dbReference type="OrthoDB" id="9763654at2"/>
<feature type="transmembrane region" description="Helical" evidence="5">
    <location>
        <begin position="282"/>
        <end position="299"/>
    </location>
</feature>
<feature type="transmembrane region" description="Helical" evidence="5">
    <location>
        <begin position="209"/>
        <end position="233"/>
    </location>
</feature>
<keyword evidence="2 5" id="KW-0812">Transmembrane</keyword>
<dbReference type="Proteomes" id="UP000019460">
    <property type="component" value="Unassembled WGS sequence"/>
</dbReference>
<dbReference type="AlphaFoldDB" id="W9W164"/>
<dbReference type="GO" id="GO:0005576">
    <property type="term" value="C:extracellular region"/>
    <property type="evidence" value="ECO:0007669"/>
    <property type="project" value="TreeGrafter"/>
</dbReference>
<evidence type="ECO:0000313" key="7">
    <source>
        <dbReference type="EMBL" id="EXJ16310.1"/>
    </source>
</evidence>
<evidence type="ECO:0000256" key="5">
    <source>
        <dbReference type="HAMAP-Rule" id="MF_01600"/>
    </source>
</evidence>
<protein>
    <recommendedName>
        <fullName evidence="5">UPF0182 protein D779_0452</fullName>
    </recommendedName>
</protein>
<comment type="similarity">
    <text evidence="5">Belongs to the UPF0182 family.</text>
</comment>
<feature type="region of interest" description="Disordered" evidence="6">
    <location>
        <begin position="857"/>
        <end position="890"/>
    </location>
</feature>
<keyword evidence="1 5" id="KW-1003">Cell membrane</keyword>
<comment type="subcellular location">
    <subcellularLocation>
        <location evidence="5">Cell membrane</location>
        <topology evidence="5">Multi-pass membrane protein</topology>
    </subcellularLocation>
</comment>
<gene>
    <name evidence="7" type="ORF">D779_0452</name>
</gene>
<name>W9W164_9GAMM</name>
<proteinExistence type="inferred from homology"/>
<dbReference type="InterPro" id="IPR005372">
    <property type="entry name" value="UPF0182"/>
</dbReference>